<dbReference type="OrthoDB" id="488160at2"/>
<dbReference type="EMBL" id="LJGU01000147">
    <property type="protein sequence ID" value="OEU96172.1"/>
    <property type="molecule type" value="Genomic_DNA"/>
</dbReference>
<keyword evidence="2" id="KW-1185">Reference proteome</keyword>
<proteinExistence type="predicted"/>
<reference evidence="1 2" key="1">
    <citation type="journal article" date="2016" name="Front. Microbiol.">
        <title>Comparative Genomics Analysis of Streptomyces Species Reveals Their Adaptation to the Marine Environment and Their Diversity at the Genomic Level.</title>
        <authorList>
            <person name="Tian X."/>
            <person name="Zhang Z."/>
            <person name="Yang T."/>
            <person name="Chen M."/>
            <person name="Li J."/>
            <person name="Chen F."/>
            <person name="Yang J."/>
            <person name="Li W."/>
            <person name="Zhang B."/>
            <person name="Zhang Z."/>
            <person name="Wu J."/>
            <person name="Zhang C."/>
            <person name="Long L."/>
            <person name="Xiao J."/>
        </authorList>
    </citation>
    <scope>NUCLEOTIDE SEQUENCE [LARGE SCALE GENOMIC DNA]</scope>
    <source>
        <strain evidence="1 2">SCSIO 02100</strain>
    </source>
</reference>
<dbReference type="AlphaFoldDB" id="A0A1E7JX03"/>
<dbReference type="STRING" id="1075402.AN216_21700"/>
<evidence type="ECO:0008006" key="3">
    <source>
        <dbReference type="Google" id="ProtNLM"/>
    </source>
</evidence>
<name>A0A1E7JX03_9ACTN</name>
<sequence length="89" mass="9781">MWTCREITYAIVEARARLGVIAREVSATREPAVIADHGNIIAMPVSPADAAELDEMRALAAYRERRARGESAAVSREEAFRRILGDDPA</sequence>
<protein>
    <recommendedName>
        <fullName evidence="3">Antitoxin</fullName>
    </recommendedName>
</protein>
<evidence type="ECO:0000313" key="1">
    <source>
        <dbReference type="EMBL" id="OEU96172.1"/>
    </source>
</evidence>
<dbReference type="Proteomes" id="UP000176101">
    <property type="component" value="Unassembled WGS sequence"/>
</dbReference>
<organism evidence="1 2">
    <name type="scientific">Streptomyces oceani</name>
    <dbReference type="NCBI Taxonomy" id="1075402"/>
    <lineage>
        <taxon>Bacteria</taxon>
        <taxon>Bacillati</taxon>
        <taxon>Actinomycetota</taxon>
        <taxon>Actinomycetes</taxon>
        <taxon>Kitasatosporales</taxon>
        <taxon>Streptomycetaceae</taxon>
        <taxon>Streptomyces</taxon>
    </lineage>
</organism>
<gene>
    <name evidence="1" type="ORF">AN216_21700</name>
</gene>
<accession>A0A1E7JX03</accession>
<comment type="caution">
    <text evidence="1">The sequence shown here is derived from an EMBL/GenBank/DDBJ whole genome shotgun (WGS) entry which is preliminary data.</text>
</comment>
<evidence type="ECO:0000313" key="2">
    <source>
        <dbReference type="Proteomes" id="UP000176101"/>
    </source>
</evidence>